<evidence type="ECO:0000313" key="9">
    <source>
        <dbReference type="EMBL" id="TCC36349.1"/>
    </source>
</evidence>
<accession>A0A4R0IT32</accession>
<feature type="transmembrane region" description="Helical" evidence="8">
    <location>
        <begin position="397"/>
        <end position="414"/>
    </location>
</feature>
<dbReference type="InterPro" id="IPR038377">
    <property type="entry name" value="Na/Glc_symporter_sf"/>
</dbReference>
<evidence type="ECO:0000256" key="4">
    <source>
        <dbReference type="ARBA" id="ARBA00022692"/>
    </source>
</evidence>
<evidence type="ECO:0000256" key="1">
    <source>
        <dbReference type="ARBA" id="ARBA00004141"/>
    </source>
</evidence>
<feature type="transmembrane region" description="Helical" evidence="8">
    <location>
        <begin position="279"/>
        <end position="301"/>
    </location>
</feature>
<name>A0A4R0IT32_9ACTN</name>
<feature type="transmembrane region" description="Helical" evidence="8">
    <location>
        <begin position="156"/>
        <end position="175"/>
    </location>
</feature>
<dbReference type="GO" id="GO:0005886">
    <property type="term" value="C:plasma membrane"/>
    <property type="evidence" value="ECO:0007669"/>
    <property type="project" value="TreeGrafter"/>
</dbReference>
<keyword evidence="5 8" id="KW-1133">Transmembrane helix</keyword>
<keyword evidence="4 8" id="KW-0812">Transmembrane</keyword>
<feature type="transmembrane region" description="Helical" evidence="8">
    <location>
        <begin position="115"/>
        <end position="136"/>
    </location>
</feature>
<dbReference type="RefSeq" id="WP_131498175.1">
    <property type="nucleotide sequence ID" value="NZ_SJKC01000003.1"/>
</dbReference>
<dbReference type="GO" id="GO:0022857">
    <property type="term" value="F:transmembrane transporter activity"/>
    <property type="evidence" value="ECO:0007669"/>
    <property type="project" value="InterPro"/>
</dbReference>
<feature type="transmembrane region" description="Helical" evidence="8">
    <location>
        <begin position="449"/>
        <end position="470"/>
    </location>
</feature>
<comment type="similarity">
    <text evidence="2 7">Belongs to the sodium:solute symporter (SSF) (TC 2.A.21) family.</text>
</comment>
<evidence type="ECO:0000256" key="8">
    <source>
        <dbReference type="SAM" id="Phobius"/>
    </source>
</evidence>
<dbReference type="InterPro" id="IPR050277">
    <property type="entry name" value="Sodium:Solute_Symporter"/>
</dbReference>
<dbReference type="EMBL" id="SJKC01000003">
    <property type="protein sequence ID" value="TCC36349.1"/>
    <property type="molecule type" value="Genomic_DNA"/>
</dbReference>
<evidence type="ECO:0000256" key="2">
    <source>
        <dbReference type="ARBA" id="ARBA00006434"/>
    </source>
</evidence>
<dbReference type="PANTHER" id="PTHR48086:SF8">
    <property type="entry name" value="MONOCARBOXYLIC ACID PERMEASE"/>
    <property type="match status" value="1"/>
</dbReference>
<dbReference type="Pfam" id="PF00474">
    <property type="entry name" value="SSF"/>
    <property type="match status" value="1"/>
</dbReference>
<evidence type="ECO:0000313" key="10">
    <source>
        <dbReference type="Proteomes" id="UP000294225"/>
    </source>
</evidence>
<dbReference type="InterPro" id="IPR001734">
    <property type="entry name" value="Na/solute_symporter"/>
</dbReference>
<feature type="transmembrane region" description="Helical" evidence="8">
    <location>
        <begin position="238"/>
        <end position="258"/>
    </location>
</feature>
<dbReference type="Gene3D" id="1.20.1730.10">
    <property type="entry name" value="Sodium/glucose cotransporter"/>
    <property type="match status" value="1"/>
</dbReference>
<protein>
    <submittedName>
        <fullName evidence="9">Sodium:solute symporter family protein</fullName>
    </submittedName>
</protein>
<feature type="transmembrane region" description="Helical" evidence="8">
    <location>
        <begin position="421"/>
        <end position="443"/>
    </location>
</feature>
<dbReference type="PROSITE" id="PS50283">
    <property type="entry name" value="NA_SOLUT_SYMP_3"/>
    <property type="match status" value="1"/>
</dbReference>
<comment type="subcellular location">
    <subcellularLocation>
        <location evidence="1">Membrane</location>
        <topology evidence="1">Multi-pass membrane protein</topology>
    </subcellularLocation>
</comment>
<dbReference type="PANTHER" id="PTHR48086">
    <property type="entry name" value="SODIUM/PROLINE SYMPORTER-RELATED"/>
    <property type="match status" value="1"/>
</dbReference>
<organism evidence="9 10">
    <name type="scientific">Kribbella speibonae</name>
    <dbReference type="NCBI Taxonomy" id="1572660"/>
    <lineage>
        <taxon>Bacteria</taxon>
        <taxon>Bacillati</taxon>
        <taxon>Actinomycetota</taxon>
        <taxon>Actinomycetes</taxon>
        <taxon>Propionibacteriales</taxon>
        <taxon>Kribbellaceae</taxon>
        <taxon>Kribbella</taxon>
    </lineage>
</organism>
<evidence type="ECO:0000256" key="5">
    <source>
        <dbReference type="ARBA" id="ARBA00022989"/>
    </source>
</evidence>
<sequence>MAMILAFVIAIGSIVWGTATAARGQSMNMQEWSVGGRRFGTWLFWFLLVGETFTTSALLGASQAVFTNGSPGFFVLGTVVLAATVGYWVVPRIWRAGKRRELVTIGDYFSSRFEAPWFGGLIAVFGVIALLLYTQVQLTGLSLILATLFGTSVPKLVYVVAGGALVAVFVLVGGLRSAAFTAIVKDVLLIAVLLVIAVGASAAAGVHGPMGIFDAVKQTHPNAATLPGILGASGTNTWWWMSFLVLAPLGQFALPHMFQVSYSAKDAATIRRNQVIQPLYSLFYVLTVFIALASLLALPNLPGKQANQSLLIFVRDKYPDWVIGLLGGAGILVALVPTAVLILTASSLVTRNVIGPLSSCWSSSLALTRIGVVVFSGVAIFLVAHSNAKLLSLMTNLYSTVGQLAPAVFLSMLWRRVTAAGLAAGAICGGLIVALPALGSIALKAVPAGTVVGLPALVINVAVVIVVSLATKPPSKTAIEVGIADSSPASVEEPAKVGR</sequence>
<dbReference type="Proteomes" id="UP000294225">
    <property type="component" value="Unassembled WGS sequence"/>
</dbReference>
<evidence type="ECO:0000256" key="7">
    <source>
        <dbReference type="RuleBase" id="RU362091"/>
    </source>
</evidence>
<keyword evidence="3" id="KW-0813">Transport</keyword>
<dbReference type="AlphaFoldDB" id="A0A4R0IT32"/>
<feature type="transmembrane region" description="Helical" evidence="8">
    <location>
        <begin position="187"/>
        <end position="206"/>
    </location>
</feature>
<dbReference type="CDD" id="cd10322">
    <property type="entry name" value="SLC5sbd"/>
    <property type="match status" value="1"/>
</dbReference>
<comment type="caution">
    <text evidence="9">The sequence shown here is derived from an EMBL/GenBank/DDBJ whole genome shotgun (WGS) entry which is preliminary data.</text>
</comment>
<feature type="transmembrane region" description="Helical" evidence="8">
    <location>
        <begin position="321"/>
        <end position="345"/>
    </location>
</feature>
<keyword evidence="6 8" id="KW-0472">Membrane</keyword>
<gene>
    <name evidence="9" type="ORF">E0H92_27260</name>
</gene>
<proteinExistence type="inferred from homology"/>
<evidence type="ECO:0000256" key="3">
    <source>
        <dbReference type="ARBA" id="ARBA00022448"/>
    </source>
</evidence>
<reference evidence="9 10" key="1">
    <citation type="submission" date="2019-02" db="EMBL/GenBank/DDBJ databases">
        <title>Kribbella capetownensis sp. nov. and Kribbella speibonae sp. nov., isolated from soil.</title>
        <authorList>
            <person name="Curtis S.M."/>
            <person name="Norton I."/>
            <person name="Everest G.J."/>
            <person name="Meyers P.R."/>
        </authorList>
    </citation>
    <scope>NUCLEOTIDE SEQUENCE [LARGE SCALE GENOMIC DNA]</scope>
    <source>
        <strain evidence="9 10">YM55</strain>
    </source>
</reference>
<feature type="transmembrane region" description="Helical" evidence="8">
    <location>
        <begin position="73"/>
        <end position="94"/>
    </location>
</feature>
<evidence type="ECO:0000256" key="6">
    <source>
        <dbReference type="ARBA" id="ARBA00023136"/>
    </source>
</evidence>
<feature type="transmembrane region" description="Helical" evidence="8">
    <location>
        <begin position="366"/>
        <end position="385"/>
    </location>
</feature>